<name>R7YPN4_CONA1</name>
<feature type="compositionally biased region" description="Low complexity" evidence="7">
    <location>
        <begin position="971"/>
        <end position="986"/>
    </location>
</feature>
<feature type="compositionally biased region" description="Basic and acidic residues" evidence="7">
    <location>
        <begin position="266"/>
        <end position="281"/>
    </location>
</feature>
<sequence length="1183" mass="129791">MANSIRAHELRKYYNPRVLPPTEDAREAKPPPDCSTGSMISHDALTAFTQVVSARLGVLGAFVTLTDGSTQHLIAGSVDNFEDYLDAGGNVTAAAWFNEPDATEGWLLLARRTLERSPGPAAQRCFCIPDLTVDEYTKTLSSVTEPPSLRFYAAAPIITRLDICIGALFVVHDSARQELSEQEAAFLQDMAKKCIRHLEMAREVEAKRRGLKMSEGIDSFIQHRETGVPDASVESPSPQSTESNKKFTPGISPQSQSVGKSTNIPQDRRPPEADEDSKVEPEQSLSSSQQARKGHGHDAVHGETTYRKTFKRAAACLRNSLEVHGVMFVNGFVGFHGGLLPVGEPELELEREMTQTQKGKQTKDAAMNGDTSNEGARIFTSADYTDTVYTHRAAEILGCAIQKGRTMPPTTQVTESTKGLAHMDEGFLQHLLERHSEGRTWYSDEAGNPFCFDGDALISDEDQFEDANHIFSCFPGARQVIMSPLTDPITFKHLAGCFAWTYDVFPVLTDATDLTPNKSFLHTMVAEISRLDSVAAVKQQASFVSSVSHELRSPLHGILGAAELLAETHLDHFQKGLADVIRSCGSTLRDTLSNVLSYAKINDLEQKQNRPQQNRPSDSPWALENKAQEAVRQDGSSSGLYVSTDIAMLCEDIVQVLESGRSYSTSTSDTAPTVTLNIAYHEAWVFVTEPGALRRIMMNIIGNAMKYSPNGVVVVSLDVRDAKELEPQDETRPELRDKNGVEKKIVVFTTKDTGKGMSKDFVENRLFLPFHQEDAMKSEGVGLGMSIVKSLVSLLAGKIEVKSQVGEGSEFRVSIPMAPGKVTQQESGAPTIEQSLTILRSKNLNIAICGFEHTTSRSLRAYLVDWFNCTVVPLGDEESHPDIVIADGTGKNTLEEICTQLRACRRRLAVLTICTGPLKPASSKHVAEKHIWERISRPFGPNKLSKALLRCLERLQDLDQSETETNGFEEQQQQSPSSKRSYSRASINTTSGSATADRNTSQEHSFETRFIAASQINTTATPTTKSGPSMLLVEDNVVNLKLLNTFVSKKGYMDVETAADGLQAVQAVERRAEGFDIIITDISMPVMNGFEASRRIRELERERGSSASSKSRKPALLVALTGLASANDRDEALRSGVDIFMPKPVRFEKLRELLAQWKRGEISGGSGIEADSDNKVSPVLGRG</sequence>
<protein>
    <recommendedName>
        <fullName evidence="2">histidine kinase</fullName>
        <ecNumber evidence="2">2.7.13.3</ecNumber>
    </recommendedName>
</protein>
<evidence type="ECO:0000256" key="3">
    <source>
        <dbReference type="ARBA" id="ARBA00022553"/>
    </source>
</evidence>
<feature type="region of interest" description="Disordered" evidence="7">
    <location>
        <begin position="16"/>
        <end position="36"/>
    </location>
</feature>
<dbReference type="GO" id="GO:0005886">
    <property type="term" value="C:plasma membrane"/>
    <property type="evidence" value="ECO:0007669"/>
    <property type="project" value="TreeGrafter"/>
</dbReference>
<dbReference type="GO" id="GO:0000155">
    <property type="term" value="F:phosphorelay sensor kinase activity"/>
    <property type="evidence" value="ECO:0007669"/>
    <property type="project" value="InterPro"/>
</dbReference>
<dbReference type="InterPro" id="IPR001789">
    <property type="entry name" value="Sig_transdc_resp-reg_receiver"/>
</dbReference>
<dbReference type="EMBL" id="JH767565">
    <property type="protein sequence ID" value="EON63813.1"/>
    <property type="molecule type" value="Genomic_DNA"/>
</dbReference>
<accession>R7YPN4</accession>
<dbReference type="SUPFAM" id="SSF47384">
    <property type="entry name" value="Homodimeric domain of signal transducing histidine kinase"/>
    <property type="match status" value="1"/>
</dbReference>
<keyword evidence="11" id="KW-1185">Reference proteome</keyword>
<dbReference type="Gene3D" id="1.10.287.130">
    <property type="match status" value="1"/>
</dbReference>
<dbReference type="PROSITE" id="PS50109">
    <property type="entry name" value="HIS_KIN"/>
    <property type="match status" value="1"/>
</dbReference>
<dbReference type="InterPro" id="IPR003594">
    <property type="entry name" value="HATPase_dom"/>
</dbReference>
<dbReference type="InterPro" id="IPR036097">
    <property type="entry name" value="HisK_dim/P_sf"/>
</dbReference>
<keyword evidence="5" id="KW-0418">Kinase</keyword>
<reference evidence="11" key="1">
    <citation type="submission" date="2012-06" db="EMBL/GenBank/DDBJ databases">
        <title>The genome sequence of Coniosporium apollinis CBS 100218.</title>
        <authorList>
            <consortium name="The Broad Institute Genome Sequencing Platform"/>
            <person name="Cuomo C."/>
            <person name="Gorbushina A."/>
            <person name="Noack S."/>
            <person name="Walker B."/>
            <person name="Young S.K."/>
            <person name="Zeng Q."/>
            <person name="Gargeya S."/>
            <person name="Fitzgerald M."/>
            <person name="Haas B."/>
            <person name="Abouelleil A."/>
            <person name="Alvarado L."/>
            <person name="Arachchi H.M."/>
            <person name="Berlin A.M."/>
            <person name="Chapman S.B."/>
            <person name="Goldberg J."/>
            <person name="Griggs A."/>
            <person name="Gujja S."/>
            <person name="Hansen M."/>
            <person name="Howarth C."/>
            <person name="Imamovic A."/>
            <person name="Larimer J."/>
            <person name="McCowan C."/>
            <person name="Montmayeur A."/>
            <person name="Murphy C."/>
            <person name="Neiman D."/>
            <person name="Pearson M."/>
            <person name="Priest M."/>
            <person name="Roberts A."/>
            <person name="Saif S."/>
            <person name="Shea T."/>
            <person name="Sisk P."/>
            <person name="Sykes S."/>
            <person name="Wortman J."/>
            <person name="Nusbaum C."/>
            <person name="Birren B."/>
        </authorList>
    </citation>
    <scope>NUCLEOTIDE SEQUENCE [LARGE SCALE GENOMIC DNA]</scope>
    <source>
        <strain evidence="11">CBS 100218</strain>
    </source>
</reference>
<feature type="region of interest" description="Disordered" evidence="7">
    <location>
        <begin position="225"/>
        <end position="304"/>
    </location>
</feature>
<dbReference type="SMART" id="SM00387">
    <property type="entry name" value="HATPase_c"/>
    <property type="match status" value="1"/>
</dbReference>
<evidence type="ECO:0000259" key="9">
    <source>
        <dbReference type="PROSITE" id="PS50110"/>
    </source>
</evidence>
<dbReference type="Proteomes" id="UP000016924">
    <property type="component" value="Unassembled WGS sequence"/>
</dbReference>
<evidence type="ECO:0000313" key="10">
    <source>
        <dbReference type="EMBL" id="EON63813.1"/>
    </source>
</evidence>
<dbReference type="OMA" id="DYCKINN"/>
<dbReference type="SMART" id="SM00448">
    <property type="entry name" value="REC"/>
    <property type="match status" value="1"/>
</dbReference>
<evidence type="ECO:0000256" key="4">
    <source>
        <dbReference type="ARBA" id="ARBA00022679"/>
    </source>
</evidence>
<dbReference type="PANTHER" id="PTHR43047">
    <property type="entry name" value="TWO-COMPONENT HISTIDINE PROTEIN KINASE"/>
    <property type="match status" value="1"/>
</dbReference>
<dbReference type="CDD" id="cd17546">
    <property type="entry name" value="REC_hyHK_CKI1_RcsC-like"/>
    <property type="match status" value="1"/>
</dbReference>
<dbReference type="PANTHER" id="PTHR43047:SF72">
    <property type="entry name" value="OSMOSENSING HISTIDINE PROTEIN KINASE SLN1"/>
    <property type="match status" value="1"/>
</dbReference>
<dbReference type="Pfam" id="PF00072">
    <property type="entry name" value="Response_reg"/>
    <property type="match status" value="1"/>
</dbReference>
<proteinExistence type="predicted"/>
<comment type="catalytic activity">
    <reaction evidence="1">
        <text>ATP + protein L-histidine = ADP + protein N-phospho-L-histidine.</text>
        <dbReference type="EC" id="2.7.13.3"/>
    </reaction>
</comment>
<dbReference type="SMART" id="SM00388">
    <property type="entry name" value="HisKA"/>
    <property type="match status" value="1"/>
</dbReference>
<dbReference type="GO" id="GO:0009927">
    <property type="term" value="F:histidine phosphotransfer kinase activity"/>
    <property type="evidence" value="ECO:0007669"/>
    <property type="project" value="TreeGrafter"/>
</dbReference>
<dbReference type="CDD" id="cd00082">
    <property type="entry name" value="HisKA"/>
    <property type="match status" value="1"/>
</dbReference>
<gene>
    <name evidence="10" type="ORF">W97_03041</name>
</gene>
<feature type="region of interest" description="Disordered" evidence="7">
    <location>
        <begin position="961"/>
        <end position="1005"/>
    </location>
</feature>
<evidence type="ECO:0000259" key="8">
    <source>
        <dbReference type="PROSITE" id="PS50109"/>
    </source>
</evidence>
<feature type="compositionally biased region" description="Polar residues" evidence="7">
    <location>
        <begin position="987"/>
        <end position="999"/>
    </location>
</feature>
<feature type="domain" description="Response regulatory" evidence="9">
    <location>
        <begin position="1029"/>
        <end position="1158"/>
    </location>
</feature>
<feature type="modified residue" description="4-aspartylphosphate" evidence="6">
    <location>
        <position position="1081"/>
    </location>
</feature>
<dbReference type="InterPro" id="IPR005467">
    <property type="entry name" value="His_kinase_dom"/>
</dbReference>
<organism evidence="10 11">
    <name type="scientific">Coniosporium apollinis (strain CBS 100218)</name>
    <name type="common">Rock-inhabiting black yeast</name>
    <dbReference type="NCBI Taxonomy" id="1168221"/>
    <lineage>
        <taxon>Eukaryota</taxon>
        <taxon>Fungi</taxon>
        <taxon>Dikarya</taxon>
        <taxon>Ascomycota</taxon>
        <taxon>Pezizomycotina</taxon>
        <taxon>Dothideomycetes</taxon>
        <taxon>Dothideomycetes incertae sedis</taxon>
        <taxon>Coniosporium</taxon>
    </lineage>
</organism>
<feature type="compositionally biased region" description="Polar residues" evidence="7">
    <location>
        <begin position="251"/>
        <end position="265"/>
    </location>
</feature>
<dbReference type="EC" id="2.7.13.3" evidence="2"/>
<dbReference type="Pfam" id="PF00512">
    <property type="entry name" value="HisKA"/>
    <property type="match status" value="1"/>
</dbReference>
<dbReference type="InterPro" id="IPR004358">
    <property type="entry name" value="Sig_transdc_His_kin-like_C"/>
</dbReference>
<dbReference type="SUPFAM" id="SSF52172">
    <property type="entry name" value="CheY-like"/>
    <property type="match status" value="1"/>
</dbReference>
<evidence type="ECO:0000256" key="6">
    <source>
        <dbReference type="PROSITE-ProRule" id="PRU00169"/>
    </source>
</evidence>
<dbReference type="PROSITE" id="PS50110">
    <property type="entry name" value="RESPONSE_REGULATORY"/>
    <property type="match status" value="1"/>
</dbReference>
<dbReference type="OrthoDB" id="60033at2759"/>
<dbReference type="Pfam" id="PF02518">
    <property type="entry name" value="HATPase_c"/>
    <property type="match status" value="1"/>
</dbReference>
<keyword evidence="4" id="KW-0808">Transferase</keyword>
<evidence type="ECO:0000256" key="1">
    <source>
        <dbReference type="ARBA" id="ARBA00000085"/>
    </source>
</evidence>
<dbReference type="Gene3D" id="3.40.50.2300">
    <property type="match status" value="1"/>
</dbReference>
<evidence type="ECO:0000313" key="11">
    <source>
        <dbReference type="Proteomes" id="UP000016924"/>
    </source>
</evidence>
<keyword evidence="3 6" id="KW-0597">Phosphoprotein</keyword>
<dbReference type="InterPro" id="IPR029016">
    <property type="entry name" value="GAF-like_dom_sf"/>
</dbReference>
<dbReference type="Gene3D" id="3.30.565.10">
    <property type="entry name" value="Histidine kinase-like ATPase, C-terminal domain"/>
    <property type="match status" value="1"/>
</dbReference>
<dbReference type="InterPro" id="IPR003661">
    <property type="entry name" value="HisK_dim/P_dom"/>
</dbReference>
<dbReference type="eggNOG" id="KOG0519">
    <property type="taxonomic scope" value="Eukaryota"/>
</dbReference>
<dbReference type="InterPro" id="IPR011006">
    <property type="entry name" value="CheY-like_superfamily"/>
</dbReference>
<dbReference type="SUPFAM" id="SSF55781">
    <property type="entry name" value="GAF domain-like"/>
    <property type="match status" value="1"/>
</dbReference>
<dbReference type="InterPro" id="IPR036890">
    <property type="entry name" value="HATPase_C_sf"/>
</dbReference>
<dbReference type="STRING" id="1168221.R7YPN4"/>
<dbReference type="AlphaFoldDB" id="R7YPN4"/>
<evidence type="ECO:0000256" key="2">
    <source>
        <dbReference type="ARBA" id="ARBA00012438"/>
    </source>
</evidence>
<feature type="domain" description="Histidine kinase" evidence="8">
    <location>
        <begin position="546"/>
        <end position="819"/>
    </location>
</feature>
<dbReference type="GeneID" id="19900352"/>
<dbReference type="SUPFAM" id="SSF55874">
    <property type="entry name" value="ATPase domain of HSP90 chaperone/DNA topoisomerase II/histidine kinase"/>
    <property type="match status" value="1"/>
</dbReference>
<dbReference type="RefSeq" id="XP_007779130.1">
    <property type="nucleotide sequence ID" value="XM_007780940.1"/>
</dbReference>
<evidence type="ECO:0000256" key="7">
    <source>
        <dbReference type="SAM" id="MobiDB-lite"/>
    </source>
</evidence>
<evidence type="ECO:0000256" key="5">
    <source>
        <dbReference type="ARBA" id="ARBA00022777"/>
    </source>
</evidence>
<dbReference type="Gene3D" id="3.30.450.40">
    <property type="match status" value="1"/>
</dbReference>
<dbReference type="PRINTS" id="PR00344">
    <property type="entry name" value="BCTRLSENSOR"/>
</dbReference>
<dbReference type="HOGENOM" id="CLU_002763_0_0_1"/>